<gene>
    <name evidence="6" type="primary">C3H1orf174</name>
</gene>
<name>G3W3M0_SARHA</name>
<evidence type="ECO:0000256" key="5">
    <source>
        <dbReference type="SAM" id="SignalP"/>
    </source>
</evidence>
<dbReference type="GO" id="GO:0005634">
    <property type="term" value="C:nucleus"/>
    <property type="evidence" value="ECO:0007669"/>
    <property type="project" value="UniProtKB-SubCell"/>
</dbReference>
<evidence type="ECO:0000313" key="7">
    <source>
        <dbReference type="Proteomes" id="UP000007648"/>
    </source>
</evidence>
<feature type="chain" id="PRO_5029574648" evidence="5">
    <location>
        <begin position="22"/>
        <end position="277"/>
    </location>
</feature>
<evidence type="ECO:0000313" key="6">
    <source>
        <dbReference type="Ensembl" id="ENSSHAP00000010025.2"/>
    </source>
</evidence>
<reference evidence="6" key="2">
    <citation type="submission" date="2025-08" db="UniProtKB">
        <authorList>
            <consortium name="Ensembl"/>
        </authorList>
    </citation>
    <scope>IDENTIFICATION</scope>
</reference>
<dbReference type="Pfam" id="PF15772">
    <property type="entry name" value="UPF0688"/>
    <property type="match status" value="1"/>
</dbReference>
<feature type="region of interest" description="Disordered" evidence="4">
    <location>
        <begin position="144"/>
        <end position="164"/>
    </location>
</feature>
<dbReference type="PANTHER" id="PTHR28491">
    <property type="entry name" value="UPF0688 PROTEIN C1ORF174"/>
    <property type="match status" value="1"/>
</dbReference>
<dbReference type="Proteomes" id="UP000007648">
    <property type="component" value="Unassembled WGS sequence"/>
</dbReference>
<keyword evidence="5" id="KW-0732">Signal</keyword>
<sequence>WRLSTCVGLWVAWPWYRGILGSQAWLADGVRSSARLRSKNCPATRAASAQEVDVSKATKTVCLASSHKATERRTSKTLKYEKDGFIKSELQELTSKKEKTSLLKTASETSSENEPLECAEHKALPPSNEADTSKICEQQIERNENGLSHGHSRDVGNSCSAKTENDSVLPTYKENLVEEDVCKHGVVLLGEAGSEAADPQKTPSHIDNSIFLDEDSNQPMPVNRFFGNVELMQVRISHFFFPFKNNKVGRQGSGMERLLNVRPQAQVHIQLCHFFHL</sequence>
<evidence type="ECO:0000256" key="3">
    <source>
        <dbReference type="ARBA" id="ARBA00023242"/>
    </source>
</evidence>
<comment type="subcellular location">
    <subcellularLocation>
        <location evidence="1">Nucleus</location>
    </subcellularLocation>
</comment>
<reference evidence="6 7" key="1">
    <citation type="journal article" date="2011" name="Proc. Natl. Acad. Sci. U.S.A.">
        <title>Genetic diversity and population structure of the endangered marsupial Sarcophilus harrisii (Tasmanian devil).</title>
        <authorList>
            <person name="Miller W."/>
            <person name="Hayes V.M."/>
            <person name="Ratan A."/>
            <person name="Petersen D.C."/>
            <person name="Wittekindt N.E."/>
            <person name="Miller J."/>
            <person name="Walenz B."/>
            <person name="Knight J."/>
            <person name="Qi J."/>
            <person name="Zhao F."/>
            <person name="Wang Q."/>
            <person name="Bedoya-Reina O.C."/>
            <person name="Katiyar N."/>
            <person name="Tomsho L.P."/>
            <person name="Kasson L.M."/>
            <person name="Hardie R.A."/>
            <person name="Woodbridge P."/>
            <person name="Tindall E.A."/>
            <person name="Bertelsen M.F."/>
            <person name="Dixon D."/>
            <person name="Pyecroft S."/>
            <person name="Helgen K.M."/>
            <person name="Lesk A.M."/>
            <person name="Pringle T.H."/>
            <person name="Patterson N."/>
            <person name="Zhang Y."/>
            <person name="Kreiss A."/>
            <person name="Woods G.M."/>
            <person name="Jones M.E."/>
            <person name="Schuster S.C."/>
        </authorList>
    </citation>
    <scope>NUCLEOTIDE SEQUENCE [LARGE SCALE GENOMIC DNA]</scope>
</reference>
<dbReference type="FunCoup" id="G3W3M0">
    <property type="interactions" value="1389"/>
</dbReference>
<dbReference type="PANTHER" id="PTHR28491:SF1">
    <property type="entry name" value="UPF0688 PROTEIN C1ORF174"/>
    <property type="match status" value="1"/>
</dbReference>
<evidence type="ECO:0000256" key="4">
    <source>
        <dbReference type="SAM" id="MobiDB-lite"/>
    </source>
</evidence>
<dbReference type="Ensembl" id="ENSSHAT00000010113.2">
    <property type="protein sequence ID" value="ENSSHAP00000010025.2"/>
    <property type="gene ID" value="ENSSHAG00000008671.2"/>
</dbReference>
<accession>G3W3M0</accession>
<proteinExistence type="inferred from homology"/>
<organism evidence="6 7">
    <name type="scientific">Sarcophilus harrisii</name>
    <name type="common">Tasmanian devil</name>
    <name type="synonym">Sarcophilus laniarius</name>
    <dbReference type="NCBI Taxonomy" id="9305"/>
    <lineage>
        <taxon>Eukaryota</taxon>
        <taxon>Metazoa</taxon>
        <taxon>Chordata</taxon>
        <taxon>Craniata</taxon>
        <taxon>Vertebrata</taxon>
        <taxon>Euteleostomi</taxon>
        <taxon>Mammalia</taxon>
        <taxon>Metatheria</taxon>
        <taxon>Dasyuromorphia</taxon>
        <taxon>Dasyuridae</taxon>
        <taxon>Sarcophilus</taxon>
    </lineage>
</organism>
<dbReference type="STRING" id="9305.ENSSHAP00000010025"/>
<feature type="signal peptide" evidence="5">
    <location>
        <begin position="1"/>
        <end position="21"/>
    </location>
</feature>
<comment type="similarity">
    <text evidence="2">Belongs to the UPF0688 family.</text>
</comment>
<dbReference type="eggNOG" id="ENOG502S2Y3">
    <property type="taxonomic scope" value="Eukaryota"/>
</dbReference>
<dbReference type="InterPro" id="IPR031530">
    <property type="entry name" value="UPF0688"/>
</dbReference>
<reference evidence="6" key="3">
    <citation type="submission" date="2025-09" db="UniProtKB">
        <authorList>
            <consortium name="Ensembl"/>
        </authorList>
    </citation>
    <scope>IDENTIFICATION</scope>
</reference>
<feature type="compositionally biased region" description="Polar residues" evidence="4">
    <location>
        <begin position="155"/>
        <end position="164"/>
    </location>
</feature>
<keyword evidence="7" id="KW-1185">Reference proteome</keyword>
<dbReference type="GeneTree" id="ENSGT00390000016496"/>
<evidence type="ECO:0000256" key="1">
    <source>
        <dbReference type="ARBA" id="ARBA00004123"/>
    </source>
</evidence>
<keyword evidence="3" id="KW-0539">Nucleus</keyword>
<evidence type="ECO:0000256" key="2">
    <source>
        <dbReference type="ARBA" id="ARBA00006634"/>
    </source>
</evidence>
<dbReference type="InParanoid" id="G3W3M0"/>
<dbReference type="AlphaFoldDB" id="G3W3M0"/>
<protein>
    <submittedName>
        <fullName evidence="6">Uncharacterized protein</fullName>
    </submittedName>
</protein>